<proteinExistence type="predicted"/>
<dbReference type="RefSeq" id="WP_227775598.1">
    <property type="nucleotide sequence ID" value="NZ_BAABKX010000001.1"/>
</dbReference>
<organism evidence="3 4">
    <name type="scientific">Haladaptatus pallidirubidus</name>
    <dbReference type="NCBI Taxonomy" id="1008152"/>
    <lineage>
        <taxon>Archaea</taxon>
        <taxon>Methanobacteriati</taxon>
        <taxon>Methanobacteriota</taxon>
        <taxon>Stenosarchaea group</taxon>
        <taxon>Halobacteria</taxon>
        <taxon>Halobacteriales</taxon>
        <taxon>Haladaptataceae</taxon>
        <taxon>Haladaptatus</taxon>
    </lineage>
</organism>
<sequence>MDAPEAAAFLAGSPERLRLLGNLREQSGSPRDVADATDVSRRSVQRNLSEFADRGWVEKRDGVYELTTTGELVARIHEEYVETLDAVSEYDSFYRHLPDANHAPNPLWVTDATLVTASPDQPQAPVSHYVKRLRARETTTIRMLAPVLSRLYHDAHAELVLSGVETELVMPPERIETARSSNPLEFRLVSRTIDIYEHDGPVEFGLTLGDDWAFAGAYDDDGQLRALLECDDCDFFEWAETVYRRYHNRSSPIR</sequence>
<evidence type="ECO:0000313" key="4">
    <source>
        <dbReference type="Proteomes" id="UP001501729"/>
    </source>
</evidence>
<name>A0AAV3UDC4_9EURY</name>
<dbReference type="GeneID" id="68611358"/>
<evidence type="ECO:0000313" key="3">
    <source>
        <dbReference type="EMBL" id="GAA5043419.1"/>
    </source>
</evidence>
<dbReference type="Proteomes" id="UP001501729">
    <property type="component" value="Unassembled WGS sequence"/>
</dbReference>
<dbReference type="Pfam" id="PF08350">
    <property type="entry name" value="FilR1_middle"/>
    <property type="match status" value="1"/>
</dbReference>
<dbReference type="InterPro" id="IPR036388">
    <property type="entry name" value="WH-like_DNA-bd_sf"/>
</dbReference>
<comment type="caution">
    <text evidence="3">The sequence shown here is derived from an EMBL/GenBank/DDBJ whole genome shotgun (WGS) entry which is preliminary data.</text>
</comment>
<dbReference type="InterPro" id="IPR036390">
    <property type="entry name" value="WH_DNA-bd_sf"/>
</dbReference>
<dbReference type="Pfam" id="PF25213">
    <property type="entry name" value="HVO_A0261_N"/>
    <property type="match status" value="1"/>
</dbReference>
<dbReference type="SUPFAM" id="SSF46785">
    <property type="entry name" value="Winged helix' DNA-binding domain"/>
    <property type="match status" value="1"/>
</dbReference>
<accession>A0AAV3UDC4</accession>
<reference evidence="3 4" key="1">
    <citation type="journal article" date="2019" name="Int. J. Syst. Evol. Microbiol.">
        <title>The Global Catalogue of Microorganisms (GCM) 10K type strain sequencing project: providing services to taxonomists for standard genome sequencing and annotation.</title>
        <authorList>
            <consortium name="The Broad Institute Genomics Platform"/>
            <consortium name="The Broad Institute Genome Sequencing Center for Infectious Disease"/>
            <person name="Wu L."/>
            <person name="Ma J."/>
        </authorList>
    </citation>
    <scope>NUCLEOTIDE SEQUENCE [LARGE SCALE GENOMIC DNA]</scope>
    <source>
        <strain evidence="3 4">JCM 17504</strain>
    </source>
</reference>
<dbReference type="EMBL" id="BAABKX010000001">
    <property type="protein sequence ID" value="GAA5043419.1"/>
    <property type="molecule type" value="Genomic_DNA"/>
</dbReference>
<dbReference type="InterPro" id="IPR057527">
    <property type="entry name" value="HVO_A0261-like_N"/>
</dbReference>
<evidence type="ECO:0000259" key="1">
    <source>
        <dbReference type="Pfam" id="PF08350"/>
    </source>
</evidence>
<dbReference type="CDD" id="cd00090">
    <property type="entry name" value="HTH_ARSR"/>
    <property type="match status" value="1"/>
</dbReference>
<protein>
    <recommendedName>
        <fullName evidence="5">Transcriptional regulator</fullName>
    </recommendedName>
</protein>
<evidence type="ECO:0000259" key="2">
    <source>
        <dbReference type="Pfam" id="PF25213"/>
    </source>
</evidence>
<gene>
    <name evidence="3" type="ORF">GCM10025751_08090</name>
</gene>
<evidence type="ECO:0008006" key="5">
    <source>
        <dbReference type="Google" id="ProtNLM"/>
    </source>
</evidence>
<dbReference type="Gene3D" id="1.10.10.10">
    <property type="entry name" value="Winged helix-like DNA-binding domain superfamily/Winged helix DNA-binding domain"/>
    <property type="match status" value="1"/>
</dbReference>
<dbReference type="InterPro" id="IPR013561">
    <property type="entry name" value="FilR1_middle_dom"/>
</dbReference>
<feature type="domain" description="HVO-A0261-like N-terminal" evidence="2">
    <location>
        <begin position="5"/>
        <end position="86"/>
    </location>
</feature>
<keyword evidence="4" id="KW-1185">Reference proteome</keyword>
<dbReference type="InterPro" id="IPR011991">
    <property type="entry name" value="ArsR-like_HTH"/>
</dbReference>
<dbReference type="AlphaFoldDB" id="A0AAV3UDC4"/>
<feature type="domain" description="Methanogenesis regulatory protein FilR1 middle" evidence="1">
    <location>
        <begin position="122"/>
        <end position="248"/>
    </location>
</feature>